<dbReference type="SUPFAM" id="SSF47095">
    <property type="entry name" value="HMG-box"/>
    <property type="match status" value="2"/>
</dbReference>
<proteinExistence type="predicted"/>
<protein>
    <recommendedName>
        <fullName evidence="3">HMG box domain-containing protein</fullName>
    </recommendedName>
</protein>
<feature type="domain" description="HMG box" evidence="3">
    <location>
        <begin position="46"/>
        <end position="114"/>
    </location>
</feature>
<organism evidence="4 5">
    <name type="scientific">Cotesia glomerata</name>
    <name type="common">Lepidopteran parasitic wasp</name>
    <name type="synonym">Apanteles glomeratus</name>
    <dbReference type="NCBI Taxonomy" id="32391"/>
    <lineage>
        <taxon>Eukaryota</taxon>
        <taxon>Metazoa</taxon>
        <taxon>Ecdysozoa</taxon>
        <taxon>Arthropoda</taxon>
        <taxon>Hexapoda</taxon>
        <taxon>Insecta</taxon>
        <taxon>Pterygota</taxon>
        <taxon>Neoptera</taxon>
        <taxon>Endopterygota</taxon>
        <taxon>Hymenoptera</taxon>
        <taxon>Apocrita</taxon>
        <taxon>Ichneumonoidea</taxon>
        <taxon>Braconidae</taxon>
        <taxon>Microgastrinae</taxon>
        <taxon>Cotesia</taxon>
    </lineage>
</organism>
<dbReference type="InterPro" id="IPR009071">
    <property type="entry name" value="HMG_box_dom"/>
</dbReference>
<keyword evidence="1 2" id="KW-0238">DNA-binding</keyword>
<name>A0AAV7IQ53_COTGL</name>
<gene>
    <name evidence="4" type="ORF">KQX54_002010</name>
</gene>
<keyword evidence="5" id="KW-1185">Reference proteome</keyword>
<dbReference type="InterPro" id="IPR050342">
    <property type="entry name" value="HMGB"/>
</dbReference>
<evidence type="ECO:0000313" key="4">
    <source>
        <dbReference type="EMBL" id="KAH0557230.1"/>
    </source>
</evidence>
<evidence type="ECO:0000256" key="1">
    <source>
        <dbReference type="ARBA" id="ARBA00023125"/>
    </source>
</evidence>
<feature type="domain" description="HMG box" evidence="3">
    <location>
        <begin position="151"/>
        <end position="216"/>
    </location>
</feature>
<accession>A0AAV7IQ53</accession>
<dbReference type="Gene3D" id="1.10.30.10">
    <property type="entry name" value="High mobility group box domain"/>
    <property type="match status" value="2"/>
</dbReference>
<dbReference type="PROSITE" id="PS50118">
    <property type="entry name" value="HMG_BOX_2"/>
    <property type="match status" value="2"/>
</dbReference>
<dbReference type="AlphaFoldDB" id="A0AAV7IQ53"/>
<dbReference type="SMART" id="SM00398">
    <property type="entry name" value="HMG"/>
    <property type="match status" value="2"/>
</dbReference>
<dbReference type="CDD" id="cd00084">
    <property type="entry name" value="HMG-box_SF"/>
    <property type="match status" value="1"/>
</dbReference>
<dbReference type="PANTHER" id="PTHR48112:SF22">
    <property type="entry name" value="MITOCHONDRIAL TRANSCRIPTION FACTOR A, ISOFORM B"/>
    <property type="match status" value="1"/>
</dbReference>
<reference evidence="4 5" key="1">
    <citation type="journal article" date="2021" name="J. Hered.">
        <title>A chromosome-level genome assembly of the parasitoid wasp, Cotesia glomerata (Hymenoptera: Braconidae).</title>
        <authorList>
            <person name="Pinto B.J."/>
            <person name="Weis J.J."/>
            <person name="Gamble T."/>
            <person name="Ode P.J."/>
            <person name="Paul R."/>
            <person name="Zaspel J.M."/>
        </authorList>
    </citation>
    <scope>NUCLEOTIDE SEQUENCE [LARGE SCALE GENOMIC DNA]</scope>
    <source>
        <strain evidence="4">CgM1</strain>
    </source>
</reference>
<dbReference type="GO" id="GO:0003677">
    <property type="term" value="F:DNA binding"/>
    <property type="evidence" value="ECO:0007669"/>
    <property type="project" value="UniProtKB-UniRule"/>
</dbReference>
<dbReference type="PANTHER" id="PTHR48112">
    <property type="entry name" value="HIGH MOBILITY GROUP PROTEIN DSP1"/>
    <property type="match status" value="1"/>
</dbReference>
<evidence type="ECO:0000256" key="2">
    <source>
        <dbReference type="PROSITE-ProRule" id="PRU00267"/>
    </source>
</evidence>
<evidence type="ECO:0000313" key="5">
    <source>
        <dbReference type="Proteomes" id="UP000826195"/>
    </source>
</evidence>
<comment type="caution">
    <text evidence="4">The sequence shown here is derived from an EMBL/GenBank/DDBJ whole genome shotgun (WGS) entry which is preliminary data.</text>
</comment>
<evidence type="ECO:0000259" key="3">
    <source>
        <dbReference type="PROSITE" id="PS50118"/>
    </source>
</evidence>
<dbReference type="Pfam" id="PF00505">
    <property type="entry name" value="HMG_box"/>
    <property type="match status" value="2"/>
</dbReference>
<dbReference type="EMBL" id="JAHXZJ010000747">
    <property type="protein sequence ID" value="KAH0557230.1"/>
    <property type="molecule type" value="Genomic_DNA"/>
</dbReference>
<feature type="DNA-binding region" description="HMG box" evidence="2">
    <location>
        <begin position="46"/>
        <end position="114"/>
    </location>
</feature>
<dbReference type="InterPro" id="IPR036910">
    <property type="entry name" value="HMG_box_dom_sf"/>
</dbReference>
<dbReference type="GO" id="GO:0005634">
    <property type="term" value="C:nucleus"/>
    <property type="evidence" value="ECO:0007669"/>
    <property type="project" value="UniProtKB-UniRule"/>
</dbReference>
<feature type="DNA-binding region" description="HMG box" evidence="2">
    <location>
        <begin position="151"/>
        <end position="216"/>
    </location>
</feature>
<sequence>MASNKLLNFCTTKIFSLPRNFLVISRDYSGSKRRLMEQRLDLPERPKRPPNAFLRYTALVRGELKEKFPEAKVPDLCRLYGQKWAQCDPALKKELQDQYRQDMLKYSHQMMDYERKLTDEQKKAIEEENRRVETNKKKNVLRARLLELGKPKKPPTAFILYMMSHVKSKDPDTAVQDWMVEVSKEWTKLPSENREKFETEAKKLMEQYKNDMIDWEAKMIQMGHFDVIRRQVLLDLKDQTGQDEKKR</sequence>
<keyword evidence="2" id="KW-0539">Nucleus</keyword>
<dbReference type="Proteomes" id="UP000826195">
    <property type="component" value="Unassembled WGS sequence"/>
</dbReference>